<evidence type="ECO:0000256" key="2">
    <source>
        <dbReference type="ARBA" id="ARBA00022980"/>
    </source>
</evidence>
<dbReference type="GO" id="GO:1990904">
    <property type="term" value="C:ribonucleoprotein complex"/>
    <property type="evidence" value="ECO:0007669"/>
    <property type="project" value="UniProtKB-KW"/>
</dbReference>
<dbReference type="EMBL" id="CADEPI010000004">
    <property type="protein sequence ID" value="CAB3360723.1"/>
    <property type="molecule type" value="Genomic_DNA"/>
</dbReference>
<accession>A0A8S1C0T4</accession>
<gene>
    <name evidence="7" type="ORF">CLODIP_2_CD03304</name>
</gene>
<protein>
    <recommendedName>
        <fullName evidence="4">Large ribosomal subunit protein eL33</fullName>
    </recommendedName>
    <alternativeName>
        <fullName evidence="5">60S ribosomal protein L35a</fullName>
    </alternativeName>
</protein>
<proteinExistence type="inferred from homology"/>
<dbReference type="FunFam" id="2.40.10.190:FF:000001">
    <property type="entry name" value="60S ribosomal protein L35a"/>
    <property type="match status" value="1"/>
</dbReference>
<feature type="compositionally biased region" description="Low complexity" evidence="6">
    <location>
        <begin position="258"/>
        <end position="267"/>
    </location>
</feature>
<dbReference type="InterPro" id="IPR018266">
    <property type="entry name" value="Ribosomal_eL33_CS"/>
</dbReference>
<dbReference type="InterPro" id="IPR009000">
    <property type="entry name" value="Transl_B-barrel_sf"/>
</dbReference>
<feature type="region of interest" description="Disordered" evidence="6">
    <location>
        <begin position="95"/>
        <end position="127"/>
    </location>
</feature>
<dbReference type="GO" id="GO:0006412">
    <property type="term" value="P:translation"/>
    <property type="evidence" value="ECO:0007669"/>
    <property type="project" value="InterPro"/>
</dbReference>
<dbReference type="HAMAP" id="MF_00573">
    <property type="entry name" value="Ribosomal_eL33"/>
    <property type="match status" value="1"/>
</dbReference>
<reference evidence="7 8" key="1">
    <citation type="submission" date="2020-04" db="EMBL/GenBank/DDBJ databases">
        <authorList>
            <person name="Alioto T."/>
            <person name="Alioto T."/>
            <person name="Gomez Garrido J."/>
        </authorList>
    </citation>
    <scope>NUCLEOTIDE SEQUENCE [LARGE SCALE GENOMIC DNA]</scope>
</reference>
<dbReference type="GO" id="GO:0003735">
    <property type="term" value="F:structural constituent of ribosome"/>
    <property type="evidence" value="ECO:0007669"/>
    <property type="project" value="InterPro"/>
</dbReference>
<keyword evidence="2" id="KW-0689">Ribosomal protein</keyword>
<dbReference type="InterPro" id="IPR038661">
    <property type="entry name" value="Ribosomal_eL33_sf"/>
</dbReference>
<feature type="region of interest" description="Disordered" evidence="6">
    <location>
        <begin position="258"/>
        <end position="358"/>
    </location>
</feature>
<feature type="region of interest" description="Disordered" evidence="6">
    <location>
        <begin position="1"/>
        <end position="42"/>
    </location>
</feature>
<dbReference type="InterPro" id="IPR001780">
    <property type="entry name" value="Ribosomal_eL33"/>
</dbReference>
<dbReference type="OrthoDB" id="1166329at2759"/>
<dbReference type="SUPFAM" id="SSF50447">
    <property type="entry name" value="Translation proteins"/>
    <property type="match status" value="1"/>
</dbReference>
<comment type="similarity">
    <text evidence="1">Belongs to the eukaryotic ribosomal protein eL33 family.</text>
</comment>
<dbReference type="AlphaFoldDB" id="A0A8S1C0T4"/>
<evidence type="ECO:0000256" key="6">
    <source>
        <dbReference type="SAM" id="MobiDB-lite"/>
    </source>
</evidence>
<feature type="compositionally biased region" description="Low complexity" evidence="6">
    <location>
        <begin position="294"/>
        <end position="311"/>
    </location>
</feature>
<dbReference type="GO" id="GO:0005840">
    <property type="term" value="C:ribosome"/>
    <property type="evidence" value="ECO:0007669"/>
    <property type="project" value="UniProtKB-KW"/>
</dbReference>
<feature type="compositionally biased region" description="Polar residues" evidence="6">
    <location>
        <begin position="99"/>
        <end position="108"/>
    </location>
</feature>
<evidence type="ECO:0000256" key="4">
    <source>
        <dbReference type="ARBA" id="ARBA00035228"/>
    </source>
</evidence>
<keyword evidence="8" id="KW-1185">Reference proteome</keyword>
<evidence type="ECO:0000256" key="3">
    <source>
        <dbReference type="ARBA" id="ARBA00023274"/>
    </source>
</evidence>
<evidence type="ECO:0000256" key="1">
    <source>
        <dbReference type="ARBA" id="ARBA00009269"/>
    </source>
</evidence>
<keyword evidence="3" id="KW-0687">Ribonucleoprotein</keyword>
<organism evidence="7 8">
    <name type="scientific">Cloeon dipterum</name>
    <dbReference type="NCBI Taxonomy" id="197152"/>
    <lineage>
        <taxon>Eukaryota</taxon>
        <taxon>Metazoa</taxon>
        <taxon>Ecdysozoa</taxon>
        <taxon>Arthropoda</taxon>
        <taxon>Hexapoda</taxon>
        <taxon>Insecta</taxon>
        <taxon>Pterygota</taxon>
        <taxon>Palaeoptera</taxon>
        <taxon>Ephemeroptera</taxon>
        <taxon>Pisciforma</taxon>
        <taxon>Baetidae</taxon>
        <taxon>Cloeon</taxon>
    </lineage>
</organism>
<dbReference type="PANTHER" id="PTHR10902">
    <property type="entry name" value="60S RIBOSOMAL PROTEIN L35A"/>
    <property type="match status" value="1"/>
</dbReference>
<dbReference type="Pfam" id="PF01247">
    <property type="entry name" value="Ribosomal_L35Ae"/>
    <property type="match status" value="1"/>
</dbReference>
<comment type="caution">
    <text evidence="7">The sequence shown here is derived from an EMBL/GenBank/DDBJ whole genome shotgun (WGS) entry which is preliminary data.</text>
</comment>
<evidence type="ECO:0000256" key="5">
    <source>
        <dbReference type="ARBA" id="ARBA00035530"/>
    </source>
</evidence>
<feature type="compositionally biased region" description="Basic and acidic residues" evidence="6">
    <location>
        <begin position="335"/>
        <end position="344"/>
    </location>
</feature>
<dbReference type="Gene3D" id="2.40.10.190">
    <property type="entry name" value="translation elongation factor selb, chain A, domain 4"/>
    <property type="match status" value="1"/>
</dbReference>
<dbReference type="PROSITE" id="PS01105">
    <property type="entry name" value="RIBOSOMAL_L35AE"/>
    <property type="match status" value="1"/>
</dbReference>
<dbReference type="Proteomes" id="UP000494165">
    <property type="component" value="Unassembled WGS sequence"/>
</dbReference>
<name>A0A8S1C0T4_9INSE</name>
<sequence length="496" mass="55504">MGTTQQQIIGVPPSWGLGCPTPGSMPPARDPRPPPQGKNATANTSIDAAANQHDQPYHMCPRACMMETILHFKCDDCKDAYRRWVCASLLPYHKPREPASTSAPSPATDNGKPVGQPERPNPSRRNAWRKVRPCRDVCQQVEQRCPFFLPGDRAPGYTTQYAGEPTFLCLDPNIPETGEQLERSSYGREDCCFRYCDTTDSIAHYQRTRANQSRNFDVCPTTACDTSAFSVQARSTLLQAENSAATRTSRRVLLSTTAATTTTSTSHSPHRHPPPSMLLAPEPLSLKSHHSWKQAPQHQHSSSQQQLQPRQNKNEVVVVDTRRGQDEVPSSDSDNAGRHVRDAAGDSAANRGGGVRTPSFHIHSWTIRQLPLDCTKSRWQMRPLKRHGRLYAKAVFTGYKRGLRNQHENTALLKVEGCLNQLDTQFYVGKKCVFVYKAKRKTRVPNSNKKSKVRAIWGKVTRSHGCSGGVRAKFRRNLPAKAIGHRIRIMLYPSRI</sequence>
<evidence type="ECO:0000313" key="7">
    <source>
        <dbReference type="EMBL" id="CAB3360723.1"/>
    </source>
</evidence>
<evidence type="ECO:0000313" key="8">
    <source>
        <dbReference type="Proteomes" id="UP000494165"/>
    </source>
</evidence>